<protein>
    <recommendedName>
        <fullName evidence="2">F-box domain-containing protein</fullName>
    </recommendedName>
</protein>
<reference evidence="4" key="1">
    <citation type="submission" date="2014-01" db="EMBL/GenBank/DDBJ databases">
        <title>The Genome Sequence of Anopheles farauti FAR1 (V2).</title>
        <authorList>
            <consortium name="The Broad Institute Genomics Platform"/>
            <person name="Neafsey D.E."/>
            <person name="Besansky N."/>
            <person name="Howell P."/>
            <person name="Walton C."/>
            <person name="Young S.K."/>
            <person name="Zeng Q."/>
            <person name="Gargeya S."/>
            <person name="Fitzgerald M."/>
            <person name="Haas B."/>
            <person name="Abouelleil A."/>
            <person name="Allen A.W."/>
            <person name="Alvarado L."/>
            <person name="Arachchi H.M."/>
            <person name="Berlin A.M."/>
            <person name="Chapman S.B."/>
            <person name="Gainer-Dewar J."/>
            <person name="Goldberg J."/>
            <person name="Griggs A."/>
            <person name="Gujja S."/>
            <person name="Hansen M."/>
            <person name="Howarth C."/>
            <person name="Imamovic A."/>
            <person name="Ireland A."/>
            <person name="Larimer J."/>
            <person name="McCowan C."/>
            <person name="Murphy C."/>
            <person name="Pearson M."/>
            <person name="Poon T.W."/>
            <person name="Priest M."/>
            <person name="Roberts A."/>
            <person name="Saif S."/>
            <person name="Shea T."/>
            <person name="Sisk P."/>
            <person name="Sykes S."/>
            <person name="Wortman J."/>
            <person name="Nusbaum C."/>
            <person name="Birren B."/>
        </authorList>
    </citation>
    <scope>NUCLEOTIDE SEQUENCE [LARGE SCALE GENOMIC DNA]</scope>
    <source>
        <strain evidence="4">FAR1</strain>
    </source>
</reference>
<dbReference type="VEuPathDB" id="VectorBase:AFAF015480"/>
<evidence type="ECO:0000313" key="3">
    <source>
        <dbReference type="EnsemblMetazoa" id="AFAF015480-PA"/>
    </source>
</evidence>
<dbReference type="InterPro" id="IPR039719">
    <property type="entry name" value="FBXO28"/>
</dbReference>
<dbReference type="InterPro" id="IPR001810">
    <property type="entry name" value="F-box_dom"/>
</dbReference>
<dbReference type="EMBL" id="AXCN02000493">
    <property type="status" value="NOT_ANNOTATED_CDS"/>
    <property type="molecule type" value="Genomic_DNA"/>
</dbReference>
<evidence type="ECO:0000256" key="1">
    <source>
        <dbReference type="SAM" id="Coils"/>
    </source>
</evidence>
<keyword evidence="1" id="KW-0175">Coiled coil</keyword>
<proteinExistence type="predicted"/>
<name>A0A182QRM0_9DIPT</name>
<dbReference type="STRING" id="69004.A0A182QRM0"/>
<dbReference type="CDD" id="cd22100">
    <property type="entry name" value="F-box_FBXO28"/>
    <property type="match status" value="1"/>
</dbReference>
<dbReference type="PROSITE" id="PS50181">
    <property type="entry name" value="FBOX"/>
    <property type="match status" value="1"/>
</dbReference>
<dbReference type="PANTHER" id="PTHR13252">
    <property type="entry name" value="F-BOX ONLY PROTEIN 28"/>
    <property type="match status" value="1"/>
</dbReference>
<dbReference type="PANTHER" id="PTHR13252:SF9">
    <property type="entry name" value="F-BOX ONLY PROTEIN 28"/>
    <property type="match status" value="1"/>
</dbReference>
<dbReference type="InterPro" id="IPR022041">
    <property type="entry name" value="Methyltransf_FA"/>
</dbReference>
<feature type="coiled-coil region" evidence="1">
    <location>
        <begin position="298"/>
        <end position="325"/>
    </location>
</feature>
<organism evidence="3 4">
    <name type="scientific">Anopheles farauti</name>
    <dbReference type="NCBI Taxonomy" id="69004"/>
    <lineage>
        <taxon>Eukaryota</taxon>
        <taxon>Metazoa</taxon>
        <taxon>Ecdysozoa</taxon>
        <taxon>Arthropoda</taxon>
        <taxon>Hexapoda</taxon>
        <taxon>Insecta</taxon>
        <taxon>Pterygota</taxon>
        <taxon>Neoptera</taxon>
        <taxon>Endopterygota</taxon>
        <taxon>Diptera</taxon>
        <taxon>Nematocera</taxon>
        <taxon>Culicoidea</taxon>
        <taxon>Culicidae</taxon>
        <taxon>Anophelinae</taxon>
        <taxon>Anopheles</taxon>
    </lineage>
</organism>
<accession>A0A182QRM0</accession>
<dbReference type="Pfam" id="PF12248">
    <property type="entry name" value="Methyltransf_FA"/>
    <property type="match status" value="2"/>
</dbReference>
<dbReference type="GO" id="GO:0000209">
    <property type="term" value="P:protein polyubiquitination"/>
    <property type="evidence" value="ECO:0007669"/>
    <property type="project" value="TreeGrafter"/>
</dbReference>
<dbReference type="Proteomes" id="UP000075886">
    <property type="component" value="Unassembled WGS sequence"/>
</dbReference>
<evidence type="ECO:0000313" key="4">
    <source>
        <dbReference type="Proteomes" id="UP000075886"/>
    </source>
</evidence>
<feature type="domain" description="F-box" evidence="2">
    <location>
        <begin position="18"/>
        <end position="66"/>
    </location>
</feature>
<keyword evidence="4" id="KW-1185">Reference proteome</keyword>
<reference evidence="3" key="2">
    <citation type="submission" date="2020-05" db="UniProtKB">
        <authorList>
            <consortium name="EnsemblMetazoa"/>
        </authorList>
    </citation>
    <scope>IDENTIFICATION</scope>
    <source>
        <strain evidence="3">FAR1</strain>
    </source>
</reference>
<evidence type="ECO:0000259" key="2">
    <source>
        <dbReference type="PROSITE" id="PS50181"/>
    </source>
</evidence>
<dbReference type="EnsemblMetazoa" id="AFAF015480-RA">
    <property type="protein sequence ID" value="AFAF015480-PA"/>
    <property type="gene ID" value="AFAF015480"/>
</dbReference>
<sequence length="676" mass="75260">MATMADGRARASSSKSKGLKFLDLPDCMIEQVLEYLSYDEIAKKRIVCRKIDRICQSLLNRGFIKMMRRHNMHLKAIKSQLPRRESERRNHPLAKHSDILTCIETRISMLSMTYTKFIERELCCFIPGKVIDEVLTILGLIENTSRPLRAHEVLQELRDISSMAIEHFDENIAHRLKKIIGVHHHPTTGAHHHLTFPAVGFTQNEVIPPCDVSENCMMPRLAPISSKPPKPSLGPPATQCGGPISGLYCHTSCTSSRVNSSAIVRINRKSRKMRCDINRIDHTISSFKLEMRSMRLLLMRQSLEMKELRRRLEESEMKNLDLLANINQLGFGAPSVGSGTAGGGAAAAATINQCNIKPRASAPGILKRFYPGAESHTSVAAVPTSSFVTHTVPSFLETAPASSEENYAAQNMGRSVVNAGASTSKKVRFMIRGCKQYNSVVGYDDPLVYFPTADFLHVGRTPTSRYFRIAVVASNDGILRFGETFFPYDRNVIEIVLGGWANMQSAGRRQFRTASNRNSNTQLTLAKTPYLLSPFRPVMFVLEVFNDGAIEVRIDGQGVIGGWANTKSAGRRQHRSASNHVSNILLTEAQTPNILSPYKPEVFVVEVFNNGTVQVLIDGQTHPFLSFYDEARIPPNYVAFTKTANHLMYFYDCPLNQEPTATIGGEDSVLLRCSLA</sequence>
<dbReference type="AlphaFoldDB" id="A0A182QRM0"/>